<dbReference type="Pfam" id="PF00882">
    <property type="entry name" value="Zn_dep_PLPC"/>
    <property type="match status" value="1"/>
</dbReference>
<organism evidence="2 3">
    <name type="scientific">Paenibacillus aestuarii</name>
    <dbReference type="NCBI Taxonomy" id="516965"/>
    <lineage>
        <taxon>Bacteria</taxon>
        <taxon>Bacillati</taxon>
        <taxon>Bacillota</taxon>
        <taxon>Bacilli</taxon>
        <taxon>Bacillales</taxon>
        <taxon>Paenibacillaceae</taxon>
        <taxon>Paenibacillus</taxon>
    </lineage>
</organism>
<reference evidence="3" key="1">
    <citation type="journal article" date="2019" name="Int. J. Syst. Evol. Microbiol.">
        <title>The Global Catalogue of Microorganisms (GCM) 10K type strain sequencing project: providing services to taxonomists for standard genome sequencing and annotation.</title>
        <authorList>
            <consortium name="The Broad Institute Genomics Platform"/>
            <consortium name="The Broad Institute Genome Sequencing Center for Infectious Disease"/>
            <person name="Wu L."/>
            <person name="Ma J."/>
        </authorList>
    </citation>
    <scope>NUCLEOTIDE SEQUENCE [LARGE SCALE GENOMIC DNA]</scope>
    <source>
        <strain evidence="3">KACC 11904</strain>
    </source>
</reference>
<comment type="caution">
    <text evidence="2">The sequence shown here is derived from an EMBL/GenBank/DDBJ whole genome shotgun (WGS) entry which is preliminary data.</text>
</comment>
<gene>
    <name evidence="2" type="ORF">ACFPOG_32815</name>
</gene>
<dbReference type="Proteomes" id="UP001596044">
    <property type="component" value="Unassembled WGS sequence"/>
</dbReference>
<accession>A0ABW0KIV7</accession>
<evidence type="ECO:0000313" key="2">
    <source>
        <dbReference type="EMBL" id="MFC5452997.1"/>
    </source>
</evidence>
<name>A0ABW0KIV7_9BACL</name>
<dbReference type="InterPro" id="IPR029002">
    <property type="entry name" value="PLPC/GPLD1"/>
</dbReference>
<dbReference type="RefSeq" id="WP_270879254.1">
    <property type="nucleotide sequence ID" value="NZ_JAQFVF010000023.1"/>
</dbReference>
<dbReference type="EMBL" id="JBHSMJ010000065">
    <property type="protein sequence ID" value="MFC5452997.1"/>
    <property type="molecule type" value="Genomic_DNA"/>
</dbReference>
<feature type="domain" description="Phospholipase C/D" evidence="1">
    <location>
        <begin position="6"/>
        <end position="141"/>
    </location>
</feature>
<protein>
    <submittedName>
        <fullName evidence="2">Zinc dependent phospholipase C family protein</fullName>
    </submittedName>
</protein>
<sequence length="309" mass="35235">MPNIWTHLIFGQELLTHMGHTNVMNDKQLKHVLSLGCQGPDFLFYHNFLPWKKDKKLSTLGSSMHTDACGPFLLDLVRQVQGRGLYNPAVLYVLGFLTHHILDRNMHPYVFYKSGFKKWNHQRFEVIMDTIVLKRKRGLSTWETPVWKEIYVGEAFPLGIVPALSRSASKHYPVAADLSENDWNDAYRDMIRAQKLFHDPSGIKRLLTLGQIAPFVYTKKPAPLDYMNEAKAVWNCPTSLAETYTYSVWDLWDIALEDGLTVLHAAIRALQSGKDADFAAFSHVLGNRSYETGKPCGEGHEIVHVQPII</sequence>
<proteinExistence type="predicted"/>
<evidence type="ECO:0000313" key="3">
    <source>
        <dbReference type="Proteomes" id="UP001596044"/>
    </source>
</evidence>
<keyword evidence="3" id="KW-1185">Reference proteome</keyword>
<evidence type="ECO:0000259" key="1">
    <source>
        <dbReference type="Pfam" id="PF00882"/>
    </source>
</evidence>